<dbReference type="NCBIfam" id="TIGR00787">
    <property type="entry name" value="dctP"/>
    <property type="match status" value="1"/>
</dbReference>
<dbReference type="OrthoDB" id="2796at2"/>
<dbReference type="PANTHER" id="PTHR33376">
    <property type="match status" value="1"/>
</dbReference>
<reference evidence="5 6" key="1">
    <citation type="submission" date="2016-11" db="EMBL/GenBank/DDBJ databases">
        <authorList>
            <person name="Jaros S."/>
            <person name="Januszkiewicz K."/>
            <person name="Wedrychowicz H."/>
        </authorList>
    </citation>
    <scope>NUCLEOTIDE SEQUENCE [LARGE SCALE GENOMIC DNA]</scope>
    <source>
        <strain evidence="5 6">DSM 17459</strain>
    </source>
</reference>
<dbReference type="SUPFAM" id="SSF53850">
    <property type="entry name" value="Periplasmic binding protein-like II"/>
    <property type="match status" value="1"/>
</dbReference>
<dbReference type="GO" id="GO:0055085">
    <property type="term" value="P:transmembrane transport"/>
    <property type="evidence" value="ECO:0007669"/>
    <property type="project" value="InterPro"/>
</dbReference>
<organism evidence="5 6">
    <name type="scientific">Lactonifactor longoviformis DSM 17459</name>
    <dbReference type="NCBI Taxonomy" id="1122155"/>
    <lineage>
        <taxon>Bacteria</taxon>
        <taxon>Bacillati</taxon>
        <taxon>Bacillota</taxon>
        <taxon>Clostridia</taxon>
        <taxon>Eubacteriales</taxon>
        <taxon>Clostridiaceae</taxon>
        <taxon>Lactonifactor</taxon>
    </lineage>
</organism>
<dbReference type="PANTHER" id="PTHR33376:SF7">
    <property type="entry name" value="C4-DICARBOXYLATE-BINDING PROTEIN DCTB"/>
    <property type="match status" value="1"/>
</dbReference>
<keyword evidence="6" id="KW-1185">Reference proteome</keyword>
<keyword evidence="5" id="KW-0675">Receptor</keyword>
<dbReference type="AlphaFoldDB" id="A0A1M4W2V1"/>
<name>A0A1M4W2V1_9CLOT</name>
<dbReference type="PROSITE" id="PS51257">
    <property type="entry name" value="PROKAR_LIPOPROTEIN"/>
    <property type="match status" value="1"/>
</dbReference>
<evidence type="ECO:0000313" key="5">
    <source>
        <dbReference type="EMBL" id="SHE75527.1"/>
    </source>
</evidence>
<proteinExistence type="inferred from homology"/>
<dbReference type="GO" id="GO:0030288">
    <property type="term" value="C:outer membrane-bounded periplasmic space"/>
    <property type="evidence" value="ECO:0007669"/>
    <property type="project" value="InterPro"/>
</dbReference>
<dbReference type="EMBL" id="FQVI01000005">
    <property type="protein sequence ID" value="SHE75527.1"/>
    <property type="molecule type" value="Genomic_DNA"/>
</dbReference>
<dbReference type="Pfam" id="PF03480">
    <property type="entry name" value="DctP"/>
    <property type="match status" value="1"/>
</dbReference>
<dbReference type="NCBIfam" id="NF037995">
    <property type="entry name" value="TRAP_S1"/>
    <property type="match status" value="1"/>
</dbReference>
<keyword evidence="3 4" id="KW-0732">Signal</keyword>
<comment type="similarity">
    <text evidence="1">Belongs to the bacterial solute-binding protein 7 family.</text>
</comment>
<accession>A0A1M4W2V1</accession>
<keyword evidence="2" id="KW-0813">Transport</keyword>
<dbReference type="InterPro" id="IPR018389">
    <property type="entry name" value="DctP_fam"/>
</dbReference>
<dbReference type="STRING" id="1122155.SAMN02745158_01463"/>
<evidence type="ECO:0000313" key="6">
    <source>
        <dbReference type="Proteomes" id="UP000184245"/>
    </source>
</evidence>
<sequence length="343" mass="37640">MKAKLVGMIMAALAAAVSLSGCQSSTETVLSDSGDNDYQEIELVMAVNGTDIQIDTRVADKFSELVEEASGGKVTVAVYPNDQLAGGNATKGVEMIAVGGADLAAYATCTMAALDNQLSIATIPWSFDSYQEAREIIDSTGGEYYAGILEKKGITYLGSFHNGFRQLTNSKREVKTPEDIKGLKIRVPGSEVYMDFFRTLKVDPVAMSWSEVFTAIQQGTIDGQENGVSITESAKMDEIQPYMTLWNYSYENDLFVANTDIWNALEPKTRELLQEKATEACEWGRDTVEKEEKEMVQGFIDGGMKVTELTAEELADFKAAVESSRQKFIQKYGEEACSAFHIK</sequence>
<feature type="signal peptide" evidence="4">
    <location>
        <begin position="1"/>
        <end position="20"/>
    </location>
</feature>
<feature type="chain" id="PRO_5039647264" evidence="4">
    <location>
        <begin position="21"/>
        <end position="343"/>
    </location>
</feature>
<dbReference type="InterPro" id="IPR038404">
    <property type="entry name" value="TRAP_DctP_sf"/>
</dbReference>
<evidence type="ECO:0000256" key="4">
    <source>
        <dbReference type="SAM" id="SignalP"/>
    </source>
</evidence>
<dbReference type="PIRSF" id="PIRSF006470">
    <property type="entry name" value="DctB"/>
    <property type="match status" value="1"/>
</dbReference>
<evidence type="ECO:0000256" key="2">
    <source>
        <dbReference type="ARBA" id="ARBA00022448"/>
    </source>
</evidence>
<dbReference type="InterPro" id="IPR004682">
    <property type="entry name" value="TRAP_DctP"/>
</dbReference>
<dbReference type="Proteomes" id="UP000184245">
    <property type="component" value="Unassembled WGS sequence"/>
</dbReference>
<dbReference type="RefSeq" id="WP_072850412.1">
    <property type="nucleotide sequence ID" value="NZ_FQVI01000005.1"/>
</dbReference>
<protein>
    <submittedName>
        <fullName evidence="5">Tripartite ATP-independent transporter solute receptor, DctP family</fullName>
    </submittedName>
</protein>
<dbReference type="Gene3D" id="3.40.190.170">
    <property type="entry name" value="Bacterial extracellular solute-binding protein, family 7"/>
    <property type="match status" value="1"/>
</dbReference>
<gene>
    <name evidence="5" type="ORF">SAMN02745158_01463</name>
</gene>
<evidence type="ECO:0000256" key="3">
    <source>
        <dbReference type="ARBA" id="ARBA00022729"/>
    </source>
</evidence>
<evidence type="ECO:0000256" key="1">
    <source>
        <dbReference type="ARBA" id="ARBA00009023"/>
    </source>
</evidence>